<sequence>MAQYMDLALTDGSQVRLELSDVGEPLAVPMDVAEHPGAHDLPEGFGAAIPVSRRDGSRSATAAVTALRTALRPLGPLLDEVHDALSASANPPHEIRVEFGLQIGQDLRLGIVGASGRATMTVAATWQNSPIAPTDPPTAGGDRQD</sequence>
<reference evidence="2 3" key="1">
    <citation type="submission" date="2020-02" db="EMBL/GenBank/DDBJ databases">
        <title>Whole-genome analyses of novel actinobacteria.</title>
        <authorList>
            <person name="Sahin N."/>
            <person name="Tokatli A."/>
        </authorList>
    </citation>
    <scope>NUCLEOTIDE SEQUENCE [LARGE SCALE GENOMIC DNA]</scope>
    <source>
        <strain evidence="2 3">YC504</strain>
    </source>
</reference>
<dbReference type="Proteomes" id="UP000481109">
    <property type="component" value="Unassembled WGS sequence"/>
</dbReference>
<gene>
    <name evidence="2" type="ORF">G6045_02845</name>
</gene>
<proteinExistence type="predicted"/>
<dbReference type="Pfam" id="PF19493">
    <property type="entry name" value="Trypco1"/>
    <property type="match status" value="1"/>
</dbReference>
<keyword evidence="3" id="KW-1185">Reference proteome</keyword>
<name>A0A6G4XB63_9ACTN</name>
<dbReference type="InterPro" id="IPR045794">
    <property type="entry name" value="Trypco1"/>
</dbReference>
<dbReference type="EMBL" id="JAAKZW010000004">
    <property type="protein sequence ID" value="NGO74628.1"/>
    <property type="molecule type" value="Genomic_DNA"/>
</dbReference>
<evidence type="ECO:0000313" key="3">
    <source>
        <dbReference type="Proteomes" id="UP000481109"/>
    </source>
</evidence>
<accession>A0A6G4XB63</accession>
<evidence type="ECO:0000259" key="1">
    <source>
        <dbReference type="Pfam" id="PF19493"/>
    </source>
</evidence>
<dbReference type="AlphaFoldDB" id="A0A6G4XB63"/>
<protein>
    <recommendedName>
        <fullName evidence="1">Trypsin-co-occurring domain-containing protein</fullName>
    </recommendedName>
</protein>
<comment type="caution">
    <text evidence="2">The sequence shown here is derived from an EMBL/GenBank/DDBJ whole genome shotgun (WGS) entry which is preliminary data.</text>
</comment>
<dbReference type="RefSeq" id="WP_165330138.1">
    <property type="nucleotide sequence ID" value="NZ_JAAKZW010000004.1"/>
</dbReference>
<dbReference type="NCBIfam" id="NF041216">
    <property type="entry name" value="CU044_2847_fam"/>
    <property type="match status" value="1"/>
</dbReference>
<feature type="domain" description="Trypsin-co-occurring" evidence="1">
    <location>
        <begin position="9"/>
        <end position="127"/>
    </location>
</feature>
<organism evidence="2 3">
    <name type="scientific">Streptomyces mesophilus</name>
    <dbReference type="NCBI Taxonomy" id="1775132"/>
    <lineage>
        <taxon>Bacteria</taxon>
        <taxon>Bacillati</taxon>
        <taxon>Actinomycetota</taxon>
        <taxon>Actinomycetes</taxon>
        <taxon>Kitasatosporales</taxon>
        <taxon>Streptomycetaceae</taxon>
        <taxon>Streptomyces</taxon>
    </lineage>
</organism>
<evidence type="ECO:0000313" key="2">
    <source>
        <dbReference type="EMBL" id="NGO74628.1"/>
    </source>
</evidence>